<name>A0A7T8BBU1_9SPIR</name>
<evidence type="ECO:0000313" key="6">
    <source>
        <dbReference type="EMBL" id="QQO10937.1"/>
    </source>
</evidence>
<dbReference type="InterPro" id="IPR005471">
    <property type="entry name" value="Tscrpt_reg_IclR_N"/>
</dbReference>
<dbReference type="InterPro" id="IPR050707">
    <property type="entry name" value="HTH_MetabolicPath_Reg"/>
</dbReference>
<sequence>MANVYGVSVQSVDRALEILEIIAGPGGDELGITDIAAKIGLNKSTVYGLVNTLVNREYLEQNPDTKRYRLGIKLFEMGSLVQRRIDVRAEAKPYCQELSEKYDSTVHLAAFYDFEIVYIDKVDSPDAVVQYSQLGRRAPMYCTGVGKAILANIPESERELFYRNVELRSFTANTITTREDLEKELARIRERGYAVDDEEIQPGLRCVAAPIFDHLGRPSAAISVSKPLNRMNSQMQESIARDITGVAGQISRRIGYQAA</sequence>
<dbReference type="RefSeq" id="WP_215628242.1">
    <property type="nucleotide sequence ID" value="NZ_CP067089.2"/>
</dbReference>
<dbReference type="InterPro" id="IPR036388">
    <property type="entry name" value="WH-like_DNA-bd_sf"/>
</dbReference>
<dbReference type="Gene3D" id="1.10.10.10">
    <property type="entry name" value="Winged helix-like DNA-binding domain superfamily/Winged helix DNA-binding domain"/>
    <property type="match status" value="1"/>
</dbReference>
<evidence type="ECO:0000256" key="1">
    <source>
        <dbReference type="ARBA" id="ARBA00023015"/>
    </source>
</evidence>
<keyword evidence="1" id="KW-0805">Transcription regulation</keyword>
<dbReference type="GO" id="GO:0003700">
    <property type="term" value="F:DNA-binding transcription factor activity"/>
    <property type="evidence" value="ECO:0007669"/>
    <property type="project" value="TreeGrafter"/>
</dbReference>
<dbReference type="PANTHER" id="PTHR30136:SF24">
    <property type="entry name" value="HTH-TYPE TRANSCRIPTIONAL REPRESSOR ALLR"/>
    <property type="match status" value="1"/>
</dbReference>
<dbReference type="KEGG" id="bhc:JFL75_08475"/>
<evidence type="ECO:0000259" key="4">
    <source>
        <dbReference type="PROSITE" id="PS51077"/>
    </source>
</evidence>
<dbReference type="PANTHER" id="PTHR30136">
    <property type="entry name" value="HELIX-TURN-HELIX TRANSCRIPTIONAL REGULATOR, ICLR FAMILY"/>
    <property type="match status" value="1"/>
</dbReference>
<dbReference type="Gene3D" id="3.30.450.40">
    <property type="match status" value="1"/>
</dbReference>
<protein>
    <submittedName>
        <fullName evidence="6">IclR family transcriptional regulator</fullName>
    </submittedName>
</protein>
<dbReference type="SUPFAM" id="SSF55781">
    <property type="entry name" value="GAF domain-like"/>
    <property type="match status" value="1"/>
</dbReference>
<dbReference type="SUPFAM" id="SSF46785">
    <property type="entry name" value="Winged helix' DNA-binding domain"/>
    <property type="match status" value="1"/>
</dbReference>
<dbReference type="GO" id="GO:0045892">
    <property type="term" value="P:negative regulation of DNA-templated transcription"/>
    <property type="evidence" value="ECO:0007669"/>
    <property type="project" value="TreeGrafter"/>
</dbReference>
<dbReference type="FunFam" id="1.10.10.10:FF:000056">
    <property type="entry name" value="IclR family transcriptional regulator"/>
    <property type="match status" value="1"/>
</dbReference>
<organism evidence="6 7">
    <name type="scientific">Breznakiella homolactica</name>
    <dbReference type="NCBI Taxonomy" id="2798577"/>
    <lineage>
        <taxon>Bacteria</taxon>
        <taxon>Pseudomonadati</taxon>
        <taxon>Spirochaetota</taxon>
        <taxon>Spirochaetia</taxon>
        <taxon>Spirochaetales</taxon>
        <taxon>Breznakiellaceae</taxon>
        <taxon>Breznakiella</taxon>
    </lineage>
</organism>
<keyword evidence="3" id="KW-0804">Transcription</keyword>
<dbReference type="InterPro" id="IPR014757">
    <property type="entry name" value="Tscrpt_reg_IclR_C"/>
</dbReference>
<dbReference type="Proteomes" id="UP000595917">
    <property type="component" value="Chromosome"/>
</dbReference>
<dbReference type="PROSITE" id="PS51077">
    <property type="entry name" value="HTH_ICLR"/>
    <property type="match status" value="1"/>
</dbReference>
<dbReference type="AlphaFoldDB" id="A0A7T8BBU1"/>
<keyword evidence="2" id="KW-0238">DNA-binding</keyword>
<feature type="domain" description="IclR-ED" evidence="5">
    <location>
        <begin position="73"/>
        <end position="256"/>
    </location>
</feature>
<accession>A0A7T8BBU1</accession>
<evidence type="ECO:0000259" key="5">
    <source>
        <dbReference type="PROSITE" id="PS51078"/>
    </source>
</evidence>
<dbReference type="InterPro" id="IPR036390">
    <property type="entry name" value="WH_DNA-bd_sf"/>
</dbReference>
<evidence type="ECO:0000313" key="7">
    <source>
        <dbReference type="Proteomes" id="UP000595917"/>
    </source>
</evidence>
<reference evidence="6" key="1">
    <citation type="submission" date="2021-01" db="EMBL/GenBank/DDBJ databases">
        <title>Description of Breznakiella homolactica.</title>
        <authorList>
            <person name="Song Y."/>
            <person name="Brune A."/>
        </authorList>
    </citation>
    <scope>NUCLEOTIDE SEQUENCE</scope>
    <source>
        <strain evidence="6">RmG30</strain>
    </source>
</reference>
<dbReference type="Pfam" id="PF01614">
    <property type="entry name" value="IclR_C"/>
    <property type="match status" value="1"/>
</dbReference>
<dbReference type="InterPro" id="IPR029016">
    <property type="entry name" value="GAF-like_dom_sf"/>
</dbReference>
<evidence type="ECO:0000256" key="3">
    <source>
        <dbReference type="ARBA" id="ARBA00023163"/>
    </source>
</evidence>
<feature type="domain" description="HTH iclR-type" evidence="4">
    <location>
        <begin position="9"/>
        <end position="72"/>
    </location>
</feature>
<gene>
    <name evidence="6" type="ORF">JFL75_08475</name>
</gene>
<dbReference type="EMBL" id="CP067089">
    <property type="protein sequence ID" value="QQO10937.1"/>
    <property type="molecule type" value="Genomic_DNA"/>
</dbReference>
<dbReference type="SMART" id="SM00346">
    <property type="entry name" value="HTH_ICLR"/>
    <property type="match status" value="1"/>
</dbReference>
<proteinExistence type="predicted"/>
<dbReference type="Pfam" id="PF09339">
    <property type="entry name" value="HTH_IclR"/>
    <property type="match status" value="1"/>
</dbReference>
<dbReference type="PROSITE" id="PS51078">
    <property type="entry name" value="ICLR_ED"/>
    <property type="match status" value="1"/>
</dbReference>
<evidence type="ECO:0000256" key="2">
    <source>
        <dbReference type="ARBA" id="ARBA00023125"/>
    </source>
</evidence>
<dbReference type="GO" id="GO:0003677">
    <property type="term" value="F:DNA binding"/>
    <property type="evidence" value="ECO:0007669"/>
    <property type="project" value="UniProtKB-KW"/>
</dbReference>
<keyword evidence="7" id="KW-1185">Reference proteome</keyword>